<evidence type="ECO:0000313" key="1">
    <source>
        <dbReference type="EMBL" id="SUZ87672.1"/>
    </source>
</evidence>
<dbReference type="AlphaFoldDB" id="A0A381R7M1"/>
<reference evidence="1" key="1">
    <citation type="submission" date="2018-05" db="EMBL/GenBank/DDBJ databases">
        <authorList>
            <person name="Lanie J.A."/>
            <person name="Ng W.-L."/>
            <person name="Kazmierczak K.M."/>
            <person name="Andrzejewski T.M."/>
            <person name="Davidsen T.M."/>
            <person name="Wayne K.J."/>
            <person name="Tettelin H."/>
            <person name="Glass J.I."/>
            <person name="Rusch D."/>
            <person name="Podicherti R."/>
            <person name="Tsui H.-C.T."/>
            <person name="Winkler M.E."/>
        </authorList>
    </citation>
    <scope>NUCLEOTIDE SEQUENCE</scope>
</reference>
<organism evidence="1">
    <name type="scientific">marine metagenome</name>
    <dbReference type="NCBI Taxonomy" id="408172"/>
    <lineage>
        <taxon>unclassified sequences</taxon>
        <taxon>metagenomes</taxon>
        <taxon>ecological metagenomes</taxon>
    </lineage>
</organism>
<protein>
    <submittedName>
        <fullName evidence="1">Uncharacterized protein</fullName>
    </submittedName>
</protein>
<sequence length="27" mass="3097">MSIKRKVSLEITASRYRKASQSIIAMQ</sequence>
<proteinExistence type="predicted"/>
<accession>A0A381R7M1</accession>
<name>A0A381R7M1_9ZZZZ</name>
<dbReference type="EMBL" id="UINC01001736">
    <property type="protein sequence ID" value="SUZ87672.1"/>
    <property type="molecule type" value="Genomic_DNA"/>
</dbReference>
<gene>
    <name evidence="1" type="ORF">METZ01_LOCUS40526</name>
</gene>